<sequence>MIEIKPTQKQVLKVLLENKNTWLTDIQIRDKSGLNYSHVKTALKKFMDNDYVFFDGNKSFQISPDGESAYLS</sequence>
<dbReference type="Gene3D" id="1.10.10.10">
    <property type="entry name" value="Winged helix-like DNA-binding domain superfamily/Winged helix DNA-binding domain"/>
    <property type="match status" value="1"/>
</dbReference>
<name>I4D5D1_DESAJ</name>
<dbReference type="InterPro" id="IPR036388">
    <property type="entry name" value="WH-like_DNA-bd_sf"/>
</dbReference>
<dbReference type="RefSeq" id="WP_014827009.1">
    <property type="nucleotide sequence ID" value="NC_018068.1"/>
</dbReference>
<dbReference type="InterPro" id="IPR036390">
    <property type="entry name" value="WH_DNA-bd_sf"/>
</dbReference>
<proteinExistence type="predicted"/>
<accession>I4D5D1</accession>
<dbReference type="OrthoDB" id="9916266at2"/>
<evidence type="ECO:0000313" key="2">
    <source>
        <dbReference type="Proteomes" id="UP000002892"/>
    </source>
</evidence>
<organism evidence="1 2">
    <name type="scientific">Desulfosporosinus acidiphilus (strain DSM 22704 / JCM 16185 / SJ4)</name>
    <dbReference type="NCBI Taxonomy" id="646529"/>
    <lineage>
        <taxon>Bacteria</taxon>
        <taxon>Bacillati</taxon>
        <taxon>Bacillota</taxon>
        <taxon>Clostridia</taxon>
        <taxon>Eubacteriales</taxon>
        <taxon>Desulfitobacteriaceae</taxon>
        <taxon>Desulfosporosinus</taxon>
    </lineage>
</organism>
<dbReference type="STRING" id="646529.Desaci_2030"/>
<reference evidence="1 2" key="1">
    <citation type="journal article" date="2012" name="J. Bacteriol.">
        <title>Complete genome sequences of Desulfosporosinus orientis DSM765T, Desulfosporosinus youngiae DSM17734T, Desulfosporosinus meridiei DSM13257T, and Desulfosporosinus acidiphilus DSM22704T.</title>
        <authorList>
            <person name="Pester M."/>
            <person name="Brambilla E."/>
            <person name="Alazard D."/>
            <person name="Rattei T."/>
            <person name="Weinmaier T."/>
            <person name="Han J."/>
            <person name="Lucas S."/>
            <person name="Lapidus A."/>
            <person name="Cheng J.F."/>
            <person name="Goodwin L."/>
            <person name="Pitluck S."/>
            <person name="Peters L."/>
            <person name="Ovchinnikova G."/>
            <person name="Teshima H."/>
            <person name="Detter J.C."/>
            <person name="Han C.S."/>
            <person name="Tapia R."/>
            <person name="Land M.L."/>
            <person name="Hauser L."/>
            <person name="Kyrpides N.C."/>
            <person name="Ivanova N.N."/>
            <person name="Pagani I."/>
            <person name="Huntmann M."/>
            <person name="Wei C.L."/>
            <person name="Davenport K.W."/>
            <person name="Daligault H."/>
            <person name="Chain P.S."/>
            <person name="Chen A."/>
            <person name="Mavromatis K."/>
            <person name="Markowitz V."/>
            <person name="Szeto E."/>
            <person name="Mikhailova N."/>
            <person name="Pati A."/>
            <person name="Wagner M."/>
            <person name="Woyke T."/>
            <person name="Ollivier B."/>
            <person name="Klenk H.P."/>
            <person name="Spring S."/>
            <person name="Loy A."/>
        </authorList>
    </citation>
    <scope>NUCLEOTIDE SEQUENCE [LARGE SCALE GENOMIC DNA]</scope>
    <source>
        <strain evidence="2">DSM 22704 / JCM 16185 / SJ4</strain>
    </source>
</reference>
<dbReference type="KEGG" id="dai:Desaci_2030"/>
<dbReference type="Proteomes" id="UP000002892">
    <property type="component" value="Chromosome"/>
</dbReference>
<dbReference type="AlphaFoldDB" id="I4D5D1"/>
<dbReference type="EMBL" id="CP003639">
    <property type="protein sequence ID" value="AFM41005.1"/>
    <property type="molecule type" value="Genomic_DNA"/>
</dbReference>
<keyword evidence="2" id="KW-1185">Reference proteome</keyword>
<dbReference type="HOGENOM" id="CLU_2715739_0_0_9"/>
<gene>
    <name evidence="1" type="ordered locus">Desaci_2030</name>
</gene>
<dbReference type="SUPFAM" id="SSF46785">
    <property type="entry name" value="Winged helix' DNA-binding domain"/>
    <property type="match status" value="1"/>
</dbReference>
<protein>
    <submittedName>
        <fullName evidence="1">Uncharacterized protein</fullName>
    </submittedName>
</protein>
<evidence type="ECO:0000313" key="1">
    <source>
        <dbReference type="EMBL" id="AFM41005.1"/>
    </source>
</evidence>